<accession>A0A7T3TJW1</accession>
<dbReference type="EMBL" id="MW021752">
    <property type="protein sequence ID" value="QPX73916.1"/>
    <property type="molecule type" value="Genomic_DNA"/>
</dbReference>
<organism evidence="1 2">
    <name type="scientific">Klebsiella phage vB_KpnM_BovinicusUrsus</name>
    <dbReference type="NCBI Taxonomy" id="2777352"/>
    <lineage>
        <taxon>Viruses</taxon>
        <taxon>Duplodnaviria</taxon>
        <taxon>Heunggongvirae</taxon>
        <taxon>Uroviricota</taxon>
        <taxon>Caudoviricetes</taxon>
        <taxon>Pantevenvirales</taxon>
        <taxon>Straboviridae</taxon>
        <taxon>Tevenvirinae</taxon>
        <taxon>Jiaodavirus</taxon>
        <taxon>Jiaodavirus jd18</taxon>
    </lineage>
</organism>
<evidence type="ECO:0000313" key="1">
    <source>
        <dbReference type="EMBL" id="QPX73916.1"/>
    </source>
</evidence>
<sequence length="95" mass="11104">MMRKVILYTEIFTNRWVFDSILLADTKFADDIGRARKLAYELAEKSPTFVRISYIITTSDYVYKVSKEALYRFCNVMISSGKALNYNQLVEILND</sequence>
<evidence type="ECO:0000313" key="2">
    <source>
        <dbReference type="Proteomes" id="UP000595743"/>
    </source>
</evidence>
<gene>
    <name evidence="1" type="ORF">EVAN_219</name>
</gene>
<dbReference type="Proteomes" id="UP000595743">
    <property type="component" value="Genome"/>
</dbReference>
<name>A0A7T3TJW1_9CAUD</name>
<proteinExistence type="predicted"/>
<reference evidence="1 2" key="1">
    <citation type="submission" date="2020-09" db="EMBL/GenBank/DDBJ databases">
        <authorList>
            <person name="Kaiser E."/>
            <person name="Loertsher E."/>
            <person name="Boyd C."/>
            <person name="Allen K."/>
            <person name="Carter N."/>
            <person name="Sharma R."/>
            <person name="Flor S."/>
            <person name="Grose J."/>
        </authorList>
    </citation>
    <scope>NUCLEOTIDE SEQUENCE [LARGE SCALE GENOMIC DNA]</scope>
</reference>
<protein>
    <submittedName>
        <fullName evidence="1">Uncharacterized protein</fullName>
    </submittedName>
</protein>